<dbReference type="EMBL" id="CM035406">
    <property type="protein sequence ID" value="KAH7446723.1"/>
    <property type="molecule type" value="Genomic_DNA"/>
</dbReference>
<evidence type="ECO:0000313" key="12">
    <source>
        <dbReference type="Proteomes" id="UP000825935"/>
    </source>
</evidence>
<evidence type="ECO:0000259" key="10">
    <source>
        <dbReference type="PROSITE" id="PS51746"/>
    </source>
</evidence>
<evidence type="ECO:0000256" key="8">
    <source>
        <dbReference type="ARBA" id="ARBA00023211"/>
    </source>
</evidence>
<reference evidence="11" key="1">
    <citation type="submission" date="2021-08" db="EMBL/GenBank/DDBJ databases">
        <title>WGS assembly of Ceratopteris richardii.</title>
        <authorList>
            <person name="Marchant D.B."/>
            <person name="Chen G."/>
            <person name="Jenkins J."/>
            <person name="Shu S."/>
            <person name="Leebens-Mack J."/>
            <person name="Grimwood J."/>
            <person name="Schmutz J."/>
            <person name="Soltis P."/>
            <person name="Soltis D."/>
            <person name="Chen Z.-H."/>
        </authorList>
    </citation>
    <scope>NUCLEOTIDE SEQUENCE</scope>
    <source>
        <strain evidence="11">Whitten #5841</strain>
        <tissue evidence="11">Leaf</tissue>
    </source>
</reference>
<sequence>MDSDMPMEEEPPEMRHVSVRFFKFGGGPPQDGDPSPGSAIAEDSMASSNETSLISNEASSSAPRRRPSYASLSAVAINANSTLPNTEMANGIIGQTILPEMDSPRSFRPLERSVSLSMVESQLVSSYEPIAMQEDVRVSTIPAHSNEMHGFLSAADAEVAGGAAGEDRVQVIHSEGHDWLFCAIYDGFNGRDAADFLAGTLYDKISKNLAGFVNVPQRHESDDQQNEELVMDVEVLQDTQPTVQHEHQHHQHFYHANLRAKNPELPKAVLKAMKKALMESEADFMEIVHQEIETRSDLAMVGSCVLAMLLYEGYLCTMSVGDSRAVLATRSKDEEAGEGNGEGGAAEERLRCVQLTKLHSVADQSERERIEAEHPDDPECISLGRVKGQIAVTRAFGVGYLKKGDWNNKLFGRMRAENLKSPPYISVKPHLSARRLRKGDQFVVMGSDGLFELIEKDEMASLIEENKPLDIAQFLMCECLNRAARKAGNTVEYLRSVHAGIRRSYHDDLTIIVVRFPHDH</sequence>
<accession>A0A8T2VMC2</accession>
<name>A0A8T2VMC2_CERRI</name>
<dbReference type="InterPro" id="IPR015655">
    <property type="entry name" value="PP2C"/>
</dbReference>
<gene>
    <name evidence="11" type="ORF">KP509_01G070600</name>
</gene>
<feature type="compositionally biased region" description="Polar residues" evidence="9">
    <location>
        <begin position="45"/>
        <end position="57"/>
    </location>
</feature>
<dbReference type="OrthoDB" id="420076at2759"/>
<evidence type="ECO:0000256" key="5">
    <source>
        <dbReference type="ARBA" id="ARBA00022801"/>
    </source>
</evidence>
<evidence type="ECO:0000256" key="4">
    <source>
        <dbReference type="ARBA" id="ARBA00022723"/>
    </source>
</evidence>
<dbReference type="InterPro" id="IPR036457">
    <property type="entry name" value="PPM-type-like_dom_sf"/>
</dbReference>
<dbReference type="InterPro" id="IPR001932">
    <property type="entry name" value="PPM-type_phosphatase-like_dom"/>
</dbReference>
<keyword evidence="6" id="KW-0460">Magnesium</keyword>
<keyword evidence="8" id="KW-0464">Manganese</keyword>
<dbReference type="SUPFAM" id="SSF81606">
    <property type="entry name" value="PP2C-like"/>
    <property type="match status" value="1"/>
</dbReference>
<comment type="cofactor">
    <cofactor evidence="1">
        <name>Mn(2+)</name>
        <dbReference type="ChEBI" id="CHEBI:29035"/>
    </cofactor>
</comment>
<dbReference type="CDD" id="cd00143">
    <property type="entry name" value="PP2Cc"/>
    <property type="match status" value="1"/>
</dbReference>
<dbReference type="EC" id="3.1.3.16" evidence="3"/>
<feature type="region of interest" description="Disordered" evidence="9">
    <location>
        <begin position="1"/>
        <end position="65"/>
    </location>
</feature>
<feature type="compositionally biased region" description="Acidic residues" evidence="9">
    <location>
        <begin position="1"/>
        <end position="11"/>
    </location>
</feature>
<keyword evidence="7" id="KW-0904">Protein phosphatase</keyword>
<dbReference type="Proteomes" id="UP000825935">
    <property type="component" value="Chromosome 1"/>
</dbReference>
<dbReference type="Gene3D" id="3.60.40.10">
    <property type="entry name" value="PPM-type phosphatase domain"/>
    <property type="match status" value="1"/>
</dbReference>
<keyword evidence="12" id="KW-1185">Reference proteome</keyword>
<dbReference type="Pfam" id="PF00481">
    <property type="entry name" value="PP2C"/>
    <property type="match status" value="1"/>
</dbReference>
<evidence type="ECO:0000256" key="6">
    <source>
        <dbReference type="ARBA" id="ARBA00022842"/>
    </source>
</evidence>
<comment type="caution">
    <text evidence="11">The sequence shown here is derived from an EMBL/GenBank/DDBJ whole genome shotgun (WGS) entry which is preliminary data.</text>
</comment>
<evidence type="ECO:0000256" key="1">
    <source>
        <dbReference type="ARBA" id="ARBA00001936"/>
    </source>
</evidence>
<dbReference type="GO" id="GO:0046872">
    <property type="term" value="F:metal ion binding"/>
    <property type="evidence" value="ECO:0007669"/>
    <property type="project" value="UniProtKB-KW"/>
</dbReference>
<proteinExistence type="inferred from homology"/>
<organism evidence="11 12">
    <name type="scientific">Ceratopteris richardii</name>
    <name type="common">Triangle waterfern</name>
    <dbReference type="NCBI Taxonomy" id="49495"/>
    <lineage>
        <taxon>Eukaryota</taxon>
        <taxon>Viridiplantae</taxon>
        <taxon>Streptophyta</taxon>
        <taxon>Embryophyta</taxon>
        <taxon>Tracheophyta</taxon>
        <taxon>Polypodiopsida</taxon>
        <taxon>Polypodiidae</taxon>
        <taxon>Polypodiales</taxon>
        <taxon>Pteridineae</taxon>
        <taxon>Pteridaceae</taxon>
        <taxon>Parkerioideae</taxon>
        <taxon>Ceratopteris</taxon>
    </lineage>
</organism>
<evidence type="ECO:0000256" key="9">
    <source>
        <dbReference type="SAM" id="MobiDB-lite"/>
    </source>
</evidence>
<evidence type="ECO:0000313" key="11">
    <source>
        <dbReference type="EMBL" id="KAH7446723.1"/>
    </source>
</evidence>
<dbReference type="OMA" id="YQCNSGG"/>
<dbReference type="GO" id="GO:0004722">
    <property type="term" value="F:protein serine/threonine phosphatase activity"/>
    <property type="evidence" value="ECO:0007669"/>
    <property type="project" value="UniProtKB-EC"/>
</dbReference>
<protein>
    <recommendedName>
        <fullName evidence="3">protein-serine/threonine phosphatase</fullName>
        <ecNumber evidence="3">3.1.3.16</ecNumber>
    </recommendedName>
</protein>
<keyword evidence="4" id="KW-0479">Metal-binding</keyword>
<dbReference type="PANTHER" id="PTHR13832">
    <property type="entry name" value="PROTEIN PHOSPHATASE 2C"/>
    <property type="match status" value="1"/>
</dbReference>
<dbReference type="PANTHER" id="PTHR13832:SF803">
    <property type="entry name" value="PROTEIN PHOSPHATASE 1G"/>
    <property type="match status" value="1"/>
</dbReference>
<evidence type="ECO:0000256" key="2">
    <source>
        <dbReference type="ARBA" id="ARBA00006702"/>
    </source>
</evidence>
<dbReference type="SMART" id="SM00332">
    <property type="entry name" value="PP2Cc"/>
    <property type="match status" value="1"/>
</dbReference>
<feature type="domain" description="PPM-type phosphatase" evidence="10">
    <location>
        <begin position="148"/>
        <end position="516"/>
    </location>
</feature>
<comment type="similarity">
    <text evidence="2">Belongs to the PP2C family.</text>
</comment>
<keyword evidence="5" id="KW-0378">Hydrolase</keyword>
<evidence type="ECO:0000256" key="7">
    <source>
        <dbReference type="ARBA" id="ARBA00022912"/>
    </source>
</evidence>
<dbReference type="PROSITE" id="PS51746">
    <property type="entry name" value="PPM_2"/>
    <property type="match status" value="1"/>
</dbReference>
<evidence type="ECO:0000256" key="3">
    <source>
        <dbReference type="ARBA" id="ARBA00013081"/>
    </source>
</evidence>
<dbReference type="AlphaFoldDB" id="A0A8T2VMC2"/>